<evidence type="ECO:0000256" key="4">
    <source>
        <dbReference type="ARBA" id="ARBA00023163"/>
    </source>
</evidence>
<name>A0AAV2YHD8_9STRA</name>
<sequence length="429" mass="48003">MSKRTVHLQHSVALDASAPLVATFRNGPPPPEKRKDLSFEMFENPAKKQRLVIASTDKIAYQAANFGYMSSANDCASYVVGIYDKTTQEVRLCNINQIYVMQQSVKGAADHAEESKDETRTYMERRRDLVEAFGSKKSKRIQRSMEENMVNLQNVSGATSISQTLKKKVDKAQQQLNEERAKDASFTTDAAALASTRNAILPPCNLDAATPDKVYELRRFLDPQVMESLKIKAKEWIEALKSSNVADFAATNNLPSVVTRLLLSLQTPYSVGKMCHVVYLTYLLEIFNTHFPLRKSAAMFSEEKDIPLVVTRHLLRLFTDSTQNESGHMTYLQPKQFKDKTILYMLVVALTINNYSLDLTEIAADLKKSAMTLTAYCRQLGCGVDKVKAEAATYGGASSALSKKQVHRVVLTLPLRFPQVKRMGGGPRR</sequence>
<keyword evidence="3" id="KW-0240">DNA-directed RNA polymerase</keyword>
<keyword evidence="4" id="KW-0804">Transcription</keyword>
<evidence type="ECO:0000256" key="2">
    <source>
        <dbReference type="ARBA" id="ARBA00009430"/>
    </source>
</evidence>
<evidence type="ECO:0000256" key="1">
    <source>
        <dbReference type="ARBA" id="ARBA00004604"/>
    </source>
</evidence>
<comment type="subcellular location">
    <subcellularLocation>
        <location evidence="1">Nucleus</location>
        <location evidence="1">Nucleolus</location>
    </subcellularLocation>
</comment>
<evidence type="ECO:0000313" key="6">
    <source>
        <dbReference type="EMBL" id="DAZ92753.1"/>
    </source>
</evidence>
<dbReference type="GO" id="GO:0000428">
    <property type="term" value="C:DNA-directed RNA polymerase complex"/>
    <property type="evidence" value="ECO:0007669"/>
    <property type="project" value="UniProtKB-KW"/>
</dbReference>
<comment type="caution">
    <text evidence="6">The sequence shown here is derived from an EMBL/GenBank/DDBJ whole genome shotgun (WGS) entry which is preliminary data.</text>
</comment>
<keyword evidence="7" id="KW-1185">Reference proteome</keyword>
<gene>
    <name evidence="6" type="ORF">N0F65_000578</name>
</gene>
<evidence type="ECO:0008006" key="8">
    <source>
        <dbReference type="Google" id="ProtNLM"/>
    </source>
</evidence>
<dbReference type="GO" id="GO:0003677">
    <property type="term" value="F:DNA binding"/>
    <property type="evidence" value="ECO:0007669"/>
    <property type="project" value="InterPro"/>
</dbReference>
<dbReference type="InterPro" id="IPR009668">
    <property type="entry name" value="RNA_pol-assoc_fac_A49-like"/>
</dbReference>
<evidence type="ECO:0000313" key="7">
    <source>
        <dbReference type="Proteomes" id="UP001146120"/>
    </source>
</evidence>
<evidence type="ECO:0000256" key="3">
    <source>
        <dbReference type="ARBA" id="ARBA00022478"/>
    </source>
</evidence>
<dbReference type="Pfam" id="PF06870">
    <property type="entry name" value="RNA_pol_I_A49"/>
    <property type="match status" value="1"/>
</dbReference>
<accession>A0AAV2YHD8</accession>
<comment type="similarity">
    <text evidence="2">Belongs to the eukaryotic RPA49/POLR1E RNA polymerase subunit family.</text>
</comment>
<reference evidence="6" key="2">
    <citation type="journal article" date="2023" name="Microbiol Resour">
        <title>Decontamination and Annotation of the Draft Genome Sequence of the Oomycete Lagenidium giganteum ARSEF 373.</title>
        <authorList>
            <person name="Morgan W.R."/>
            <person name="Tartar A."/>
        </authorList>
    </citation>
    <scope>NUCLEOTIDE SEQUENCE</scope>
    <source>
        <strain evidence="6">ARSEF 373</strain>
    </source>
</reference>
<dbReference type="EMBL" id="DAKRPA010000388">
    <property type="protein sequence ID" value="DAZ92753.1"/>
    <property type="molecule type" value="Genomic_DNA"/>
</dbReference>
<dbReference type="AlphaFoldDB" id="A0AAV2YHD8"/>
<proteinExistence type="inferred from homology"/>
<dbReference type="GO" id="GO:0005730">
    <property type="term" value="C:nucleolus"/>
    <property type="evidence" value="ECO:0007669"/>
    <property type="project" value="UniProtKB-SubCell"/>
</dbReference>
<organism evidence="6 7">
    <name type="scientific">Lagenidium giganteum</name>
    <dbReference type="NCBI Taxonomy" id="4803"/>
    <lineage>
        <taxon>Eukaryota</taxon>
        <taxon>Sar</taxon>
        <taxon>Stramenopiles</taxon>
        <taxon>Oomycota</taxon>
        <taxon>Peronosporomycetes</taxon>
        <taxon>Pythiales</taxon>
        <taxon>Pythiaceae</taxon>
    </lineage>
</organism>
<evidence type="ECO:0000256" key="5">
    <source>
        <dbReference type="ARBA" id="ARBA00023242"/>
    </source>
</evidence>
<dbReference type="GO" id="GO:0006351">
    <property type="term" value="P:DNA-templated transcription"/>
    <property type="evidence" value="ECO:0007669"/>
    <property type="project" value="InterPro"/>
</dbReference>
<keyword evidence="5" id="KW-0539">Nucleus</keyword>
<dbReference type="Proteomes" id="UP001146120">
    <property type="component" value="Unassembled WGS sequence"/>
</dbReference>
<dbReference type="PANTHER" id="PTHR14440">
    <property type="entry name" value="DNA-DIRECTED RNA POLYMERASE I SUBUNIT RPA49"/>
    <property type="match status" value="1"/>
</dbReference>
<protein>
    <recommendedName>
        <fullName evidence="8">DNA-directed RNA polymerase I subunit RPA49</fullName>
    </recommendedName>
</protein>
<reference evidence="6" key="1">
    <citation type="submission" date="2022-11" db="EMBL/GenBank/DDBJ databases">
        <authorList>
            <person name="Morgan W.R."/>
            <person name="Tartar A."/>
        </authorList>
    </citation>
    <scope>NUCLEOTIDE SEQUENCE</scope>
    <source>
        <strain evidence="6">ARSEF 373</strain>
    </source>
</reference>